<dbReference type="RefSeq" id="WP_016482128.1">
    <property type="nucleotide sequence ID" value="NC_021487.1"/>
</dbReference>
<dbReference type="InterPro" id="IPR024909">
    <property type="entry name" value="Cys-tRNA/MSH_ligase"/>
</dbReference>
<feature type="binding site" evidence="10">
    <location>
        <position position="221"/>
    </location>
    <ligand>
        <name>Zn(2+)</name>
        <dbReference type="ChEBI" id="CHEBI:29105"/>
    </ligand>
</feature>
<dbReference type="InterPro" id="IPR009080">
    <property type="entry name" value="tRNAsynth_Ia_anticodon-bd"/>
</dbReference>
<dbReference type="SUPFAM" id="SSF47323">
    <property type="entry name" value="Anticodon-binding domain of a subclass of class I aminoacyl-tRNA synthetases"/>
    <property type="match status" value="1"/>
</dbReference>
<gene>
    <name evidence="10" type="primary">cysS</name>
    <name evidence="14" type="ORF">CCALI_00741</name>
</gene>
<dbReference type="EC" id="6.1.1.16" evidence="10"/>
<dbReference type="InterPro" id="IPR014729">
    <property type="entry name" value="Rossmann-like_a/b/a_fold"/>
</dbReference>
<comment type="similarity">
    <text evidence="10">Belongs to the class-I aminoacyl-tRNA synthetase family.</text>
</comment>
<evidence type="ECO:0000259" key="12">
    <source>
        <dbReference type="Pfam" id="PF01406"/>
    </source>
</evidence>
<comment type="catalytic activity">
    <reaction evidence="9 10">
        <text>tRNA(Cys) + L-cysteine + ATP = L-cysteinyl-tRNA(Cys) + AMP + diphosphate</text>
        <dbReference type="Rhea" id="RHEA:17773"/>
        <dbReference type="Rhea" id="RHEA-COMP:9661"/>
        <dbReference type="Rhea" id="RHEA-COMP:9679"/>
        <dbReference type="ChEBI" id="CHEBI:30616"/>
        <dbReference type="ChEBI" id="CHEBI:33019"/>
        <dbReference type="ChEBI" id="CHEBI:35235"/>
        <dbReference type="ChEBI" id="CHEBI:78442"/>
        <dbReference type="ChEBI" id="CHEBI:78517"/>
        <dbReference type="ChEBI" id="CHEBI:456215"/>
        <dbReference type="EC" id="6.1.1.16"/>
    </reaction>
</comment>
<keyword evidence="3 10" id="KW-0479">Metal-binding</keyword>
<dbReference type="InterPro" id="IPR056411">
    <property type="entry name" value="CysS_C"/>
</dbReference>
<dbReference type="InParanoid" id="S0ET23"/>
<evidence type="ECO:0000256" key="3">
    <source>
        <dbReference type="ARBA" id="ARBA00022723"/>
    </source>
</evidence>
<feature type="short sequence motif" description="'HIGH' region" evidence="10">
    <location>
        <begin position="31"/>
        <end position="41"/>
    </location>
</feature>
<dbReference type="HOGENOM" id="CLU_013528_0_1_0"/>
<proteinExistence type="inferred from homology"/>
<evidence type="ECO:0000256" key="6">
    <source>
        <dbReference type="ARBA" id="ARBA00022840"/>
    </source>
</evidence>
<dbReference type="GO" id="GO:0004817">
    <property type="term" value="F:cysteine-tRNA ligase activity"/>
    <property type="evidence" value="ECO:0007669"/>
    <property type="project" value="UniProtKB-UniRule"/>
</dbReference>
<dbReference type="STRING" id="454171.CP488_00411"/>
<dbReference type="OrthoDB" id="9815130at2"/>
<dbReference type="Pfam" id="PF01406">
    <property type="entry name" value="tRNA-synt_1e"/>
    <property type="match status" value="1"/>
</dbReference>
<dbReference type="eggNOG" id="COG0215">
    <property type="taxonomic scope" value="Bacteria"/>
</dbReference>
<keyword evidence="4 10" id="KW-0547">Nucleotide-binding</keyword>
<evidence type="ECO:0000256" key="11">
    <source>
        <dbReference type="SAM" id="Coils"/>
    </source>
</evidence>
<keyword evidence="5 10" id="KW-0862">Zinc</keyword>
<dbReference type="GO" id="GO:0006423">
    <property type="term" value="P:cysteinyl-tRNA aminoacylation"/>
    <property type="evidence" value="ECO:0007669"/>
    <property type="project" value="UniProtKB-UniRule"/>
</dbReference>
<sequence>MKLFLFNTMSRRKEEFIPIAPPKVGMYCCGPTVYNYAHIGNLRTYIFEDILRRTLEFNGYQVLHVMNITDVGHMTTDADAGDDKMEVAARRENRSPWEIARFYEAAFFKDTERLNILRPHITPRATEHIPEMIALIQRLEAAGYTYRTKEGVYFDTSKCPDYGKLARLDLSSQRTARPEVVEDETKRNPSDFMLWFTNKPNHIMQWESPWGRGYPGWHIECSAMSMKYLGEEFDIHCGGVDHIPVHHTNEIAQSECATGHTFVHYWLHGEFLLMNREKISKSKGGSINTLQSLIDEGYDPLVYRYFCLQAHYRAELNFSLEALDAARSGLRRIYSLRPDDDPLRNDEAAFEEAKQRVHEAINDDLGIPEAVGLLNTYDSYRLWTTFDAILGLKIAERAQRGEEELPEEVKQLIEQRNAARREKRWAESDAIRAKLIAMGYEVGDGPQGTTVRKRPV</sequence>
<feature type="binding site" evidence="10">
    <location>
        <position position="281"/>
    </location>
    <ligand>
        <name>ATP</name>
        <dbReference type="ChEBI" id="CHEBI:30616"/>
    </ligand>
</feature>
<evidence type="ECO:0000256" key="5">
    <source>
        <dbReference type="ARBA" id="ARBA00022833"/>
    </source>
</evidence>
<dbReference type="PRINTS" id="PR00983">
    <property type="entry name" value="TRNASYNTHCYS"/>
</dbReference>
<evidence type="ECO:0000313" key="14">
    <source>
        <dbReference type="EMBL" id="CCW34566.1"/>
    </source>
</evidence>
<evidence type="ECO:0000256" key="4">
    <source>
        <dbReference type="ARBA" id="ARBA00022741"/>
    </source>
</evidence>
<feature type="binding site" evidence="10">
    <location>
        <position position="246"/>
    </location>
    <ligand>
        <name>Zn(2+)</name>
        <dbReference type="ChEBI" id="CHEBI:29105"/>
    </ligand>
</feature>
<keyword evidence="2 10" id="KW-0436">Ligase</keyword>
<dbReference type="InterPro" id="IPR032678">
    <property type="entry name" value="tRNA-synt_1_cat_dom"/>
</dbReference>
<keyword evidence="6 10" id="KW-0067">ATP-binding</keyword>
<evidence type="ECO:0000313" key="15">
    <source>
        <dbReference type="Proteomes" id="UP000014227"/>
    </source>
</evidence>
<comment type="subcellular location">
    <subcellularLocation>
        <location evidence="10">Cytoplasm</location>
    </subcellularLocation>
</comment>
<dbReference type="CDD" id="cd00672">
    <property type="entry name" value="CysRS_core"/>
    <property type="match status" value="1"/>
</dbReference>
<keyword evidence="11" id="KW-0175">Coiled coil</keyword>
<keyword evidence="15" id="KW-1185">Reference proteome</keyword>
<dbReference type="EMBL" id="HF951689">
    <property type="protein sequence ID" value="CCW34566.1"/>
    <property type="molecule type" value="Genomic_DNA"/>
</dbReference>
<evidence type="ECO:0000256" key="8">
    <source>
        <dbReference type="ARBA" id="ARBA00023146"/>
    </source>
</evidence>
<dbReference type="GO" id="GO:0005524">
    <property type="term" value="F:ATP binding"/>
    <property type="evidence" value="ECO:0007669"/>
    <property type="project" value="UniProtKB-UniRule"/>
</dbReference>
<evidence type="ECO:0000256" key="1">
    <source>
        <dbReference type="ARBA" id="ARBA00011245"/>
    </source>
</evidence>
<feature type="binding site" evidence="10">
    <location>
        <position position="250"/>
    </location>
    <ligand>
        <name>Zn(2+)</name>
        <dbReference type="ChEBI" id="CHEBI:29105"/>
    </ligand>
</feature>
<comment type="cofactor">
    <cofactor evidence="10">
        <name>Zn(2+)</name>
        <dbReference type="ChEBI" id="CHEBI:29105"/>
    </cofactor>
    <text evidence="10">Binds 1 zinc ion per subunit.</text>
</comment>
<dbReference type="KEGG" id="ccz:CCALI_00741"/>
<dbReference type="FunCoup" id="S0ET23">
    <property type="interactions" value="376"/>
</dbReference>
<dbReference type="PANTHER" id="PTHR10890:SF3">
    <property type="entry name" value="CYSTEINE--TRNA LIGASE, CYTOPLASMIC"/>
    <property type="match status" value="1"/>
</dbReference>
<dbReference type="HAMAP" id="MF_00041">
    <property type="entry name" value="Cys_tRNA_synth"/>
    <property type="match status" value="1"/>
</dbReference>
<dbReference type="Pfam" id="PF23493">
    <property type="entry name" value="CysS_C"/>
    <property type="match status" value="1"/>
</dbReference>
<dbReference type="GO" id="GO:0005829">
    <property type="term" value="C:cytosol"/>
    <property type="evidence" value="ECO:0007669"/>
    <property type="project" value="TreeGrafter"/>
</dbReference>
<evidence type="ECO:0000256" key="7">
    <source>
        <dbReference type="ARBA" id="ARBA00022917"/>
    </source>
</evidence>
<evidence type="ECO:0000256" key="9">
    <source>
        <dbReference type="ARBA" id="ARBA00047398"/>
    </source>
</evidence>
<comment type="subunit">
    <text evidence="1 10">Monomer.</text>
</comment>
<dbReference type="PATRIC" id="fig|1303518.3.peg.749"/>
<feature type="coiled-coil region" evidence="11">
    <location>
        <begin position="402"/>
        <end position="429"/>
    </location>
</feature>
<evidence type="ECO:0000256" key="2">
    <source>
        <dbReference type="ARBA" id="ARBA00022598"/>
    </source>
</evidence>
<dbReference type="SUPFAM" id="SSF52374">
    <property type="entry name" value="Nucleotidylyl transferase"/>
    <property type="match status" value="1"/>
</dbReference>
<feature type="domain" description="Cysteinyl-tRNA ligase anticodon binding" evidence="13">
    <location>
        <begin position="403"/>
        <end position="452"/>
    </location>
</feature>
<dbReference type="GO" id="GO:0008270">
    <property type="term" value="F:zinc ion binding"/>
    <property type="evidence" value="ECO:0007669"/>
    <property type="project" value="UniProtKB-UniRule"/>
</dbReference>
<evidence type="ECO:0000259" key="13">
    <source>
        <dbReference type="Pfam" id="PF23493"/>
    </source>
</evidence>
<organism evidence="14 15">
    <name type="scientific">Chthonomonas calidirosea (strain DSM 23976 / ICMP 18418 / T49)</name>
    <dbReference type="NCBI Taxonomy" id="1303518"/>
    <lineage>
        <taxon>Bacteria</taxon>
        <taxon>Bacillati</taxon>
        <taxon>Armatimonadota</taxon>
        <taxon>Chthonomonadia</taxon>
        <taxon>Chthonomonadales</taxon>
        <taxon>Chthonomonadaceae</taxon>
        <taxon>Chthonomonas</taxon>
    </lineage>
</organism>
<dbReference type="NCBIfam" id="TIGR00435">
    <property type="entry name" value="cysS"/>
    <property type="match status" value="1"/>
</dbReference>
<dbReference type="InterPro" id="IPR015803">
    <property type="entry name" value="Cys-tRNA-ligase"/>
</dbReference>
<dbReference type="Gene3D" id="3.40.50.620">
    <property type="entry name" value="HUPs"/>
    <property type="match status" value="1"/>
</dbReference>
<dbReference type="Proteomes" id="UP000014227">
    <property type="component" value="Chromosome I"/>
</dbReference>
<name>S0ET23_CHTCT</name>
<evidence type="ECO:0000256" key="10">
    <source>
        <dbReference type="HAMAP-Rule" id="MF_00041"/>
    </source>
</evidence>
<feature type="domain" description="tRNA synthetases class I catalytic" evidence="12">
    <location>
        <begin position="18"/>
        <end position="327"/>
    </location>
</feature>
<protein>
    <recommendedName>
        <fullName evidence="10">Cysteine--tRNA ligase</fullName>
        <ecNumber evidence="10">6.1.1.16</ecNumber>
    </recommendedName>
    <alternativeName>
        <fullName evidence="10">Cysteinyl-tRNA synthetase</fullName>
        <shortName evidence="10">CysRS</shortName>
    </alternativeName>
</protein>
<accession>S0ET23</accession>
<dbReference type="PANTHER" id="PTHR10890">
    <property type="entry name" value="CYSTEINYL-TRNA SYNTHETASE"/>
    <property type="match status" value="1"/>
</dbReference>
<keyword evidence="10" id="KW-0963">Cytoplasm</keyword>
<dbReference type="Gene3D" id="1.20.120.1910">
    <property type="entry name" value="Cysteine-tRNA ligase, C-terminal anti-codon recognition domain"/>
    <property type="match status" value="1"/>
</dbReference>
<feature type="binding site" evidence="10">
    <location>
        <position position="29"/>
    </location>
    <ligand>
        <name>Zn(2+)</name>
        <dbReference type="ChEBI" id="CHEBI:29105"/>
    </ligand>
</feature>
<dbReference type="AlphaFoldDB" id="S0ET23"/>
<keyword evidence="8 10" id="KW-0030">Aminoacyl-tRNA synthetase</keyword>
<reference evidence="15" key="1">
    <citation type="submission" date="2013-03" db="EMBL/GenBank/DDBJ databases">
        <title>Genome sequence of Chthonomonas calidirosea, the first sequenced genome from the Armatimonadetes phylum (formally candidate division OP10).</title>
        <authorList>
            <person name="Lee K.C.Y."/>
            <person name="Morgan X.C."/>
            <person name="Dunfield P.F."/>
            <person name="Tamas I."/>
            <person name="Houghton K.M."/>
            <person name="Vyssotski M."/>
            <person name="Ryan J.L.J."/>
            <person name="Lagutin K."/>
            <person name="McDonald I.R."/>
            <person name="Stott M.B."/>
        </authorList>
    </citation>
    <scope>NUCLEOTIDE SEQUENCE [LARGE SCALE GENOMIC DNA]</scope>
    <source>
        <strain evidence="15">DSM 23976 / ICMP 18418 / T49</strain>
    </source>
</reference>
<comment type="caution">
    <text evidence="10">Lacks conserved residue(s) required for the propagation of feature annotation.</text>
</comment>
<keyword evidence="7 10" id="KW-0648">Protein biosynthesis</keyword>